<feature type="transmembrane region" description="Helical" evidence="1">
    <location>
        <begin position="36"/>
        <end position="59"/>
    </location>
</feature>
<feature type="transmembrane region" description="Helical" evidence="1">
    <location>
        <begin position="71"/>
        <end position="94"/>
    </location>
</feature>
<reference evidence="2" key="1">
    <citation type="journal article" date="2021" name="Nat. Commun.">
        <title>Genetic determinants of endophytism in the Arabidopsis root mycobiome.</title>
        <authorList>
            <person name="Mesny F."/>
            <person name="Miyauchi S."/>
            <person name="Thiergart T."/>
            <person name="Pickel B."/>
            <person name="Atanasova L."/>
            <person name="Karlsson M."/>
            <person name="Huettel B."/>
            <person name="Barry K.W."/>
            <person name="Haridas S."/>
            <person name="Chen C."/>
            <person name="Bauer D."/>
            <person name="Andreopoulos W."/>
            <person name="Pangilinan J."/>
            <person name="LaButti K."/>
            <person name="Riley R."/>
            <person name="Lipzen A."/>
            <person name="Clum A."/>
            <person name="Drula E."/>
            <person name="Henrissat B."/>
            <person name="Kohler A."/>
            <person name="Grigoriev I.V."/>
            <person name="Martin F.M."/>
            <person name="Hacquard S."/>
        </authorList>
    </citation>
    <scope>NUCLEOTIDE SEQUENCE</scope>
    <source>
        <strain evidence="2">MPI-CAGE-CH-0230</strain>
    </source>
</reference>
<gene>
    <name evidence="2" type="ORF">B0I36DRAFT_387483</name>
</gene>
<keyword evidence="1" id="KW-0472">Membrane</keyword>
<keyword evidence="3" id="KW-1185">Reference proteome</keyword>
<dbReference type="Proteomes" id="UP000756346">
    <property type="component" value="Unassembled WGS sequence"/>
</dbReference>
<organism evidence="2 3">
    <name type="scientific">Microdochium trichocladiopsis</name>
    <dbReference type="NCBI Taxonomy" id="1682393"/>
    <lineage>
        <taxon>Eukaryota</taxon>
        <taxon>Fungi</taxon>
        <taxon>Dikarya</taxon>
        <taxon>Ascomycota</taxon>
        <taxon>Pezizomycotina</taxon>
        <taxon>Sordariomycetes</taxon>
        <taxon>Xylariomycetidae</taxon>
        <taxon>Xylariales</taxon>
        <taxon>Microdochiaceae</taxon>
        <taxon>Microdochium</taxon>
    </lineage>
</organism>
<dbReference type="RefSeq" id="XP_046008672.1">
    <property type="nucleotide sequence ID" value="XM_046161180.1"/>
</dbReference>
<evidence type="ECO:0000313" key="2">
    <source>
        <dbReference type="EMBL" id="KAH7025124.1"/>
    </source>
</evidence>
<keyword evidence="1" id="KW-1133">Transmembrane helix</keyword>
<evidence type="ECO:0000313" key="3">
    <source>
        <dbReference type="Proteomes" id="UP000756346"/>
    </source>
</evidence>
<comment type="caution">
    <text evidence="2">The sequence shown here is derived from an EMBL/GenBank/DDBJ whole genome shotgun (WGS) entry which is preliminary data.</text>
</comment>
<dbReference type="InterPro" id="IPR038213">
    <property type="entry name" value="IFI6/IFI27-like_sf"/>
</dbReference>
<name>A0A9P8XXL8_9PEZI</name>
<evidence type="ECO:0000256" key="1">
    <source>
        <dbReference type="SAM" id="Phobius"/>
    </source>
</evidence>
<keyword evidence="1" id="KW-0812">Transmembrane</keyword>
<dbReference type="AlphaFoldDB" id="A0A9P8XXL8"/>
<dbReference type="Gene3D" id="6.10.110.10">
    <property type="match status" value="1"/>
</dbReference>
<sequence length="123" mass="11904">MSRAASVSTIHAAMLRVIRNSPVISSLGAGGLALLGLPGIAFSVIIGIIHLIGFGSLGIGPASVAAAKHAAIGIVAAGSWFATLTSAGAGGYGVAVITSMVKLLGAFLASLAGAIGILRLSRA</sequence>
<accession>A0A9P8XXL8</accession>
<feature type="transmembrane region" description="Helical" evidence="1">
    <location>
        <begin position="100"/>
        <end position="120"/>
    </location>
</feature>
<proteinExistence type="predicted"/>
<protein>
    <submittedName>
        <fullName evidence="2">Uncharacterized protein</fullName>
    </submittedName>
</protein>
<dbReference type="GeneID" id="70190726"/>
<dbReference type="EMBL" id="JAGTJQ010000009">
    <property type="protein sequence ID" value="KAH7025124.1"/>
    <property type="molecule type" value="Genomic_DNA"/>
</dbReference>